<reference evidence="2 3" key="1">
    <citation type="submission" date="2019-02" db="EMBL/GenBank/DDBJ databases">
        <title>Deep-cultivation of Planctomycetes and their phenomic and genomic characterization uncovers novel biology.</title>
        <authorList>
            <person name="Wiegand S."/>
            <person name="Jogler M."/>
            <person name="Boedeker C."/>
            <person name="Pinto D."/>
            <person name="Vollmers J."/>
            <person name="Rivas-Marin E."/>
            <person name="Kohn T."/>
            <person name="Peeters S.H."/>
            <person name="Heuer A."/>
            <person name="Rast P."/>
            <person name="Oberbeckmann S."/>
            <person name="Bunk B."/>
            <person name="Jeske O."/>
            <person name="Meyerdierks A."/>
            <person name="Storesund J.E."/>
            <person name="Kallscheuer N."/>
            <person name="Luecker S."/>
            <person name="Lage O.M."/>
            <person name="Pohl T."/>
            <person name="Merkel B.J."/>
            <person name="Hornburger P."/>
            <person name="Mueller R.-W."/>
            <person name="Bruemmer F."/>
            <person name="Labrenz M."/>
            <person name="Spormann A.M."/>
            <person name="Op den Camp H."/>
            <person name="Overmann J."/>
            <person name="Amann R."/>
            <person name="Jetten M.S.M."/>
            <person name="Mascher T."/>
            <person name="Medema M.H."/>
            <person name="Devos D.P."/>
            <person name="Kaster A.-K."/>
            <person name="Ovreas L."/>
            <person name="Rohde M."/>
            <person name="Galperin M.Y."/>
            <person name="Jogler C."/>
        </authorList>
    </citation>
    <scope>NUCLEOTIDE SEQUENCE [LARGE SCALE GENOMIC DNA]</scope>
    <source>
        <strain evidence="2 3">Pla163</strain>
    </source>
</reference>
<protein>
    <recommendedName>
        <fullName evidence="4">50S ribosomal protein L34</fullName>
    </recommendedName>
</protein>
<evidence type="ECO:0008006" key="4">
    <source>
        <dbReference type="Google" id="ProtNLM"/>
    </source>
</evidence>
<evidence type="ECO:0000313" key="2">
    <source>
        <dbReference type="EMBL" id="QDU85207.1"/>
    </source>
</evidence>
<dbReference type="EMBL" id="CP036290">
    <property type="protein sequence ID" value="QDU85207.1"/>
    <property type="molecule type" value="Genomic_DNA"/>
</dbReference>
<keyword evidence="3" id="KW-1185">Reference proteome</keyword>
<gene>
    <name evidence="2" type="ORF">Pla163_23350</name>
</gene>
<sequence>MKLRIRRSTAKKAKKGGYRTRQRSAGGRKVNKRQRARHGTF</sequence>
<organism evidence="2 3">
    <name type="scientific">Rohdeia mirabilis</name>
    <dbReference type="NCBI Taxonomy" id="2528008"/>
    <lineage>
        <taxon>Bacteria</taxon>
        <taxon>Pseudomonadati</taxon>
        <taxon>Planctomycetota</taxon>
        <taxon>Planctomycetia</taxon>
        <taxon>Planctomycetia incertae sedis</taxon>
        <taxon>Rohdeia</taxon>
    </lineage>
</organism>
<dbReference type="AlphaFoldDB" id="A0A518D164"/>
<feature type="compositionally biased region" description="Basic residues" evidence="1">
    <location>
        <begin position="1"/>
        <end position="22"/>
    </location>
</feature>
<dbReference type="Proteomes" id="UP000319342">
    <property type="component" value="Chromosome"/>
</dbReference>
<evidence type="ECO:0000313" key="3">
    <source>
        <dbReference type="Proteomes" id="UP000319342"/>
    </source>
</evidence>
<accession>A0A518D164</accession>
<evidence type="ECO:0000256" key="1">
    <source>
        <dbReference type="SAM" id="MobiDB-lite"/>
    </source>
</evidence>
<proteinExistence type="predicted"/>
<feature type="region of interest" description="Disordered" evidence="1">
    <location>
        <begin position="1"/>
        <end position="41"/>
    </location>
</feature>
<feature type="compositionally biased region" description="Basic residues" evidence="1">
    <location>
        <begin position="29"/>
        <end position="41"/>
    </location>
</feature>
<name>A0A518D164_9BACT</name>
<dbReference type="OrthoDB" id="9804164at2"/>
<dbReference type="RefSeq" id="WP_145188145.1">
    <property type="nucleotide sequence ID" value="NZ_CP036290.1"/>
</dbReference>